<dbReference type="Gene3D" id="3.20.20.100">
    <property type="entry name" value="NADP-dependent oxidoreductase domain"/>
    <property type="match status" value="1"/>
</dbReference>
<proteinExistence type="predicted"/>
<name>U2EQW0_9GAMM</name>
<reference evidence="5 6" key="1">
    <citation type="journal article" date="2011" name="J. Bacteriol.">
        <title>Genome sequence of Salinisphaera shabanensis, a gammaproteobacterium from the harsh, variable environment of the brine-seawater interface of the Shaban Deep in the Red Sea.</title>
        <authorList>
            <person name="Antunes A."/>
            <person name="Alam I."/>
            <person name="Bajic V.B."/>
            <person name="Stingl U."/>
        </authorList>
    </citation>
    <scope>NUCLEOTIDE SEQUENCE [LARGE SCALE GENOMIC DNA]</scope>
    <source>
        <strain evidence="5 6">E1L3A</strain>
    </source>
</reference>
<dbReference type="PROSITE" id="PS51318">
    <property type="entry name" value="TAT"/>
    <property type="match status" value="1"/>
</dbReference>
<dbReference type="GO" id="GO:0005829">
    <property type="term" value="C:cytosol"/>
    <property type="evidence" value="ECO:0007669"/>
    <property type="project" value="TreeGrafter"/>
</dbReference>
<dbReference type="InterPro" id="IPR019546">
    <property type="entry name" value="TAT_signal_bac_arc"/>
</dbReference>
<feature type="region of interest" description="Disordered" evidence="2">
    <location>
        <begin position="33"/>
        <end position="60"/>
    </location>
</feature>
<feature type="signal peptide" evidence="3">
    <location>
        <begin position="1"/>
        <end position="29"/>
    </location>
</feature>
<dbReference type="EC" id="1.1.1.122" evidence="5"/>
<dbReference type="InterPro" id="IPR006311">
    <property type="entry name" value="TAT_signal"/>
</dbReference>
<dbReference type="STRING" id="1033802.SSPSH_000679"/>
<dbReference type="InterPro" id="IPR036812">
    <property type="entry name" value="NAD(P)_OxRdtase_dom_sf"/>
</dbReference>
<protein>
    <submittedName>
        <fullName evidence="5">D-threo-aldose 1-dehydrogenase protein</fullName>
        <ecNumber evidence="5">1.1.1.122</ecNumber>
    </submittedName>
</protein>
<accession>U2EQW0</accession>
<evidence type="ECO:0000256" key="3">
    <source>
        <dbReference type="SAM" id="SignalP"/>
    </source>
</evidence>
<evidence type="ECO:0000256" key="2">
    <source>
        <dbReference type="SAM" id="MobiDB-lite"/>
    </source>
</evidence>
<keyword evidence="5" id="KW-0560">Oxidoreductase</keyword>
<evidence type="ECO:0000256" key="1">
    <source>
        <dbReference type="ARBA" id="ARBA00022729"/>
    </source>
</evidence>
<reference evidence="5 6" key="2">
    <citation type="journal article" date="2013" name="PLoS ONE">
        <title>INDIGO - INtegrated Data Warehouse of MIcrobial GenOmes with Examples from the Red Sea Extremophiles.</title>
        <authorList>
            <person name="Alam I."/>
            <person name="Antunes A."/>
            <person name="Kamau A.A."/>
            <person name="Ba Alawi W."/>
            <person name="Kalkatawi M."/>
            <person name="Stingl U."/>
            <person name="Bajic V.B."/>
        </authorList>
    </citation>
    <scope>NUCLEOTIDE SEQUENCE [LARGE SCALE GENOMIC DNA]</scope>
    <source>
        <strain evidence="5 6">E1L3A</strain>
    </source>
</reference>
<organism evidence="5 6">
    <name type="scientific">Salinisphaera shabanensis E1L3A</name>
    <dbReference type="NCBI Taxonomy" id="1033802"/>
    <lineage>
        <taxon>Bacteria</taxon>
        <taxon>Pseudomonadati</taxon>
        <taxon>Pseudomonadota</taxon>
        <taxon>Gammaproteobacteria</taxon>
        <taxon>Salinisphaerales</taxon>
        <taxon>Salinisphaeraceae</taxon>
        <taxon>Salinisphaera</taxon>
    </lineage>
</organism>
<dbReference type="AlphaFoldDB" id="U2EQW0"/>
<evidence type="ECO:0000259" key="4">
    <source>
        <dbReference type="Pfam" id="PF00248"/>
    </source>
</evidence>
<evidence type="ECO:0000313" key="6">
    <source>
        <dbReference type="Proteomes" id="UP000006242"/>
    </source>
</evidence>
<dbReference type="PANTHER" id="PTHR42686:SF1">
    <property type="entry name" value="GH17980P-RELATED"/>
    <property type="match status" value="1"/>
</dbReference>
<dbReference type="InterPro" id="IPR020471">
    <property type="entry name" value="AKR"/>
</dbReference>
<dbReference type="NCBIfam" id="TIGR01409">
    <property type="entry name" value="TAT_signal_seq"/>
    <property type="match status" value="1"/>
</dbReference>
<dbReference type="Pfam" id="PF00248">
    <property type="entry name" value="Aldo_ket_red"/>
    <property type="match status" value="1"/>
</dbReference>
<dbReference type="RefSeq" id="WP_006912207.1">
    <property type="nucleotide sequence ID" value="NZ_AFNV02000004.1"/>
</dbReference>
<dbReference type="GO" id="GO:0047834">
    <property type="term" value="F:D-threo-aldose 1-dehydrogenase activity"/>
    <property type="evidence" value="ECO:0007669"/>
    <property type="project" value="UniProtKB-EC"/>
</dbReference>
<dbReference type="SUPFAM" id="SSF51430">
    <property type="entry name" value="NAD(P)-linked oxidoreductase"/>
    <property type="match status" value="1"/>
</dbReference>
<dbReference type="OrthoDB" id="9804790at2"/>
<dbReference type="EMBL" id="AFNV02000004">
    <property type="protein sequence ID" value="ERJ20130.1"/>
    <property type="molecule type" value="Genomic_DNA"/>
</dbReference>
<gene>
    <name evidence="5" type="ORF">SSPSH_000679</name>
</gene>
<sequence>MTSRRNFLRTAALGGVAGAASLFVPRAFAADNAAQPKHSPDSMPANPGDGAAAGYRPPHKYGAGGTQAGNMFFETSDETVEAMMQAHWDAGVRYFDTSPWYGLGLSERRVGHFLDGQARDNYVLSTKVGRLLTPDVSMDSHGIWAGDLNFNYRYDYTAAGVRRSVEDSLQRLGVPSLDVVFIHDLAPSNKDLDDYDAQLKTAIEGAMPELTKMRDEGLIKGWGMGVNDIEPALAALDNAEPNVILQATRYTLMNHDDALERLFPKCEAQDCSVVIGAPLGAGFLAGKDRWLYSGDSIPDGYREKRARISEIAKAHGTDLRTAALQFTAAPSIVSATIPGARNAQQARENAASMRASIDPAFWQALKREGLISEAAPTALAGTA</sequence>
<comment type="caution">
    <text evidence="5">The sequence shown here is derived from an EMBL/GenBank/DDBJ whole genome shotgun (WGS) entry which is preliminary data.</text>
</comment>
<keyword evidence="6" id="KW-1185">Reference proteome</keyword>
<dbReference type="CDD" id="cd19152">
    <property type="entry name" value="AKR_AKR15A"/>
    <property type="match status" value="1"/>
</dbReference>
<dbReference type="PANTHER" id="PTHR42686">
    <property type="entry name" value="GH17980P-RELATED"/>
    <property type="match status" value="1"/>
</dbReference>
<keyword evidence="1 3" id="KW-0732">Signal</keyword>
<feature type="chain" id="PRO_5004626878" evidence="3">
    <location>
        <begin position="30"/>
        <end position="383"/>
    </location>
</feature>
<feature type="domain" description="NADP-dependent oxidoreductase" evidence="4">
    <location>
        <begin position="64"/>
        <end position="366"/>
    </location>
</feature>
<evidence type="ECO:0000313" key="5">
    <source>
        <dbReference type="EMBL" id="ERJ20130.1"/>
    </source>
</evidence>
<dbReference type="Proteomes" id="UP000006242">
    <property type="component" value="Unassembled WGS sequence"/>
</dbReference>
<dbReference type="InterPro" id="IPR023210">
    <property type="entry name" value="NADP_OxRdtase_dom"/>
</dbReference>
<dbReference type="eggNOG" id="COG0667">
    <property type="taxonomic scope" value="Bacteria"/>
</dbReference>